<dbReference type="InterPro" id="IPR043128">
    <property type="entry name" value="Rev_trsase/Diguanyl_cyclase"/>
</dbReference>
<evidence type="ECO:0000259" key="2">
    <source>
        <dbReference type="PROSITE" id="PS50883"/>
    </source>
</evidence>
<feature type="domain" description="EAL" evidence="2">
    <location>
        <begin position="430"/>
        <end position="685"/>
    </location>
</feature>
<feature type="transmembrane region" description="Helical" evidence="1">
    <location>
        <begin position="175"/>
        <end position="193"/>
    </location>
</feature>
<dbReference type="PANTHER" id="PTHR44757">
    <property type="entry name" value="DIGUANYLATE CYCLASE DGCP"/>
    <property type="match status" value="1"/>
</dbReference>
<dbReference type="RefSeq" id="WP_158955757.1">
    <property type="nucleotide sequence ID" value="NZ_CP046915.1"/>
</dbReference>
<proteinExistence type="predicted"/>
<dbReference type="SUPFAM" id="SSF55073">
    <property type="entry name" value="Nucleotide cyclase"/>
    <property type="match status" value="1"/>
</dbReference>
<evidence type="ECO:0000256" key="1">
    <source>
        <dbReference type="PROSITE-ProRule" id="PRU00244"/>
    </source>
</evidence>
<feature type="transmembrane region" description="Helical" evidence="1">
    <location>
        <begin position="12"/>
        <end position="34"/>
    </location>
</feature>
<evidence type="ECO:0000259" key="4">
    <source>
        <dbReference type="PROSITE" id="PS50924"/>
    </source>
</evidence>
<gene>
    <name evidence="5" type="ORF">FAZ98_26805</name>
</gene>
<evidence type="ECO:0000259" key="3">
    <source>
        <dbReference type="PROSITE" id="PS50887"/>
    </source>
</evidence>
<feature type="transmembrane region" description="Helical" evidence="1">
    <location>
        <begin position="41"/>
        <end position="66"/>
    </location>
</feature>
<dbReference type="Proteomes" id="UP000433577">
    <property type="component" value="Chromosome 3"/>
</dbReference>
<dbReference type="KEGG" id="pacs:FAZ98_26805"/>
<evidence type="ECO:0000313" key="5">
    <source>
        <dbReference type="EMBL" id="QGZ65380.1"/>
    </source>
</evidence>
<dbReference type="PROSITE" id="PS50887">
    <property type="entry name" value="GGDEF"/>
    <property type="match status" value="1"/>
</dbReference>
<evidence type="ECO:0000313" key="6">
    <source>
        <dbReference type="Proteomes" id="UP000433577"/>
    </source>
</evidence>
<dbReference type="CDD" id="cd01948">
    <property type="entry name" value="EAL"/>
    <property type="match status" value="1"/>
</dbReference>
<sequence length="689" mass="73681">MQGVYNPLLTGLSVVVAFLASFTALESSAMLNAVTSSRWRYVWLVGSACAMGVGIWSMHFIGMIAFTLPIEMGYDMDATAGSLALAVLASLLALSTASRGQLSLKRLLIAGTVMGLGVAAMHYMGMYAMRMHPGIDYDPVRLALSIGIAVVASIAALWLAFHLRESSGRHIAPKRLGAAAIMAFAIAGMHYTGMSAANFAAASLCEGTHKVDGHALALVVAIISALLLFGTLLLLGAQTSRLSASLSKAADTIQHLGTHDALTNLPNRAKLMASAKELLARNAQLGQTLAVLFIDLDGFKAINDSLGHKIGDDLLRQASARLCACAREGDIVARLGGDEFVIVATHLADAAVAENVARDVLMSLSAEFMLDAALPVRIGASIGISIASGAQASLDTLLSHADCAMYTAKRCGRNTFRRFEESMNQTTLRALQIQRDLHQALRNETFDLVFQPKFTVEGNTMTGAEALLRWRHPTLGDVPPLEFIPVAERSGLMVAIGDWVVREVCQHIVKWDQEGYASVPISINLSPMQFTTPGLAARIDEIVLAAGVPPQRLMFEITEETAMQDVEHTSRVIASLRGRGYAVALDDFGRVFSSLGHLQDFHVDQIKVDRSFVNDLDNASSRSSALLSAVVALARVLSIEVVAEGVETVAQSLKLLALDCDQMQGFLCGLPLSEREFQSAMSGSMRVSA</sequence>
<keyword evidence="6" id="KW-1185">Reference proteome</keyword>
<feature type="transmembrane region" description="Helical" evidence="1">
    <location>
        <begin position="213"/>
        <end position="235"/>
    </location>
</feature>
<dbReference type="InterPro" id="IPR001633">
    <property type="entry name" value="EAL_dom"/>
</dbReference>
<feature type="domain" description="GGDEF" evidence="3">
    <location>
        <begin position="287"/>
        <end position="421"/>
    </location>
</feature>
<dbReference type="Gene3D" id="3.20.20.450">
    <property type="entry name" value="EAL domain"/>
    <property type="match status" value="1"/>
</dbReference>
<name>A0A7Z2GPL2_9BURK</name>
<accession>A0A7Z2GPL2</accession>
<dbReference type="Pfam" id="PF00990">
    <property type="entry name" value="GGDEF"/>
    <property type="match status" value="1"/>
</dbReference>
<dbReference type="Pfam" id="PF03707">
    <property type="entry name" value="MHYT"/>
    <property type="match status" value="3"/>
</dbReference>
<keyword evidence="1" id="KW-1133">Transmembrane helix</keyword>
<dbReference type="Pfam" id="PF00563">
    <property type="entry name" value="EAL"/>
    <property type="match status" value="1"/>
</dbReference>
<dbReference type="PROSITE" id="PS50883">
    <property type="entry name" value="EAL"/>
    <property type="match status" value="1"/>
</dbReference>
<dbReference type="OrthoDB" id="9813903at2"/>
<dbReference type="AlphaFoldDB" id="A0A7Z2GPL2"/>
<dbReference type="InterPro" id="IPR052155">
    <property type="entry name" value="Biofilm_reg_signaling"/>
</dbReference>
<dbReference type="PANTHER" id="PTHR44757:SF2">
    <property type="entry name" value="BIOFILM ARCHITECTURE MAINTENANCE PROTEIN MBAA"/>
    <property type="match status" value="1"/>
</dbReference>
<feature type="transmembrane region" description="Helical" evidence="1">
    <location>
        <begin position="107"/>
        <end position="128"/>
    </location>
</feature>
<dbReference type="PROSITE" id="PS50924">
    <property type="entry name" value="MHYT"/>
    <property type="match status" value="1"/>
</dbReference>
<dbReference type="InterPro" id="IPR000160">
    <property type="entry name" value="GGDEF_dom"/>
</dbReference>
<protein>
    <submittedName>
        <fullName evidence="5">EAL domain-containing protein</fullName>
    </submittedName>
</protein>
<dbReference type="CDD" id="cd01949">
    <property type="entry name" value="GGDEF"/>
    <property type="match status" value="1"/>
</dbReference>
<organism evidence="5 6">
    <name type="scientific">Paraburkholderia acidisoli</name>
    <dbReference type="NCBI Taxonomy" id="2571748"/>
    <lineage>
        <taxon>Bacteria</taxon>
        <taxon>Pseudomonadati</taxon>
        <taxon>Pseudomonadota</taxon>
        <taxon>Betaproteobacteria</taxon>
        <taxon>Burkholderiales</taxon>
        <taxon>Burkholderiaceae</taxon>
        <taxon>Paraburkholderia</taxon>
    </lineage>
</organism>
<feature type="transmembrane region" description="Helical" evidence="1">
    <location>
        <begin position="78"/>
        <end position="95"/>
    </location>
</feature>
<reference evidence="5 6" key="1">
    <citation type="submission" date="2019-12" db="EMBL/GenBank/DDBJ databases">
        <title>Paraburkholderia acidiphila 7Q-K02 sp. nov and Paraburkholderia acidisoli DHF22 sp. nov., two strains isolated from forest soil.</title>
        <authorList>
            <person name="Gao Z."/>
            <person name="Qiu L."/>
        </authorList>
    </citation>
    <scope>NUCLEOTIDE SEQUENCE [LARGE SCALE GENOMIC DNA]</scope>
    <source>
        <strain evidence="5 6">DHF22</strain>
    </source>
</reference>
<dbReference type="SMART" id="SM00052">
    <property type="entry name" value="EAL"/>
    <property type="match status" value="1"/>
</dbReference>
<dbReference type="InterPro" id="IPR005330">
    <property type="entry name" value="MHYT_dom"/>
</dbReference>
<dbReference type="SMART" id="SM00267">
    <property type="entry name" value="GGDEF"/>
    <property type="match status" value="1"/>
</dbReference>
<dbReference type="GO" id="GO:0016020">
    <property type="term" value="C:membrane"/>
    <property type="evidence" value="ECO:0007669"/>
    <property type="project" value="UniProtKB-UniRule"/>
</dbReference>
<dbReference type="Gene3D" id="3.30.70.270">
    <property type="match status" value="1"/>
</dbReference>
<keyword evidence="1" id="KW-0812">Transmembrane</keyword>
<dbReference type="EMBL" id="CP046915">
    <property type="protein sequence ID" value="QGZ65380.1"/>
    <property type="molecule type" value="Genomic_DNA"/>
</dbReference>
<dbReference type="InterPro" id="IPR029787">
    <property type="entry name" value="Nucleotide_cyclase"/>
</dbReference>
<feature type="transmembrane region" description="Helical" evidence="1">
    <location>
        <begin position="140"/>
        <end position="163"/>
    </location>
</feature>
<keyword evidence="1" id="KW-0472">Membrane</keyword>
<dbReference type="InterPro" id="IPR035919">
    <property type="entry name" value="EAL_sf"/>
</dbReference>
<dbReference type="NCBIfam" id="TIGR00254">
    <property type="entry name" value="GGDEF"/>
    <property type="match status" value="1"/>
</dbReference>
<feature type="domain" description="MHYT" evidence="4">
    <location>
        <begin position="5"/>
        <end position="200"/>
    </location>
</feature>
<dbReference type="SUPFAM" id="SSF141868">
    <property type="entry name" value="EAL domain-like"/>
    <property type="match status" value="1"/>
</dbReference>